<reference evidence="7 8" key="1">
    <citation type="submission" date="2018-05" db="EMBL/GenBank/DDBJ databases">
        <title>Genome sequencing and assembly of the regulated plant pathogen Lachnellula willkommii and related sister species for the development of diagnostic species identification markers.</title>
        <authorList>
            <person name="Giroux E."/>
            <person name="Bilodeau G."/>
        </authorList>
    </citation>
    <scope>NUCLEOTIDE SEQUENCE [LARGE SCALE GENOMIC DNA]</scope>
    <source>
        <strain evidence="7 8">CBS 185.66</strain>
    </source>
</reference>
<keyword evidence="1" id="KW-0560">Oxidoreductase</keyword>
<sequence>MHFTISIVPFLANTILPVWCQKQQQPILSPQETTIKQPLIGFGTYLLPQSEASENITAAVSFAIETGYRQIDCAAYYENEQAIGKGIAEGLLKANLSRGDIWVTSKLWNDRHGDYDLVEATLNKTLSDLGLEYLDLYLIHWPVDSSSGKNEIDYIKTWIAMSQLPKSKVLNIGISNFSPEQLRHLISETGVTPAVHQMELHPYLQQSSWIAANRALGISVTAYSPLGNSSPDYRHPSSPSRFSSSLLRYFFPSQNKKSAPLPPPPLLQNTVLKEIAERRDCTVAQVALSWNAGRGVSVIPKSSHERWIKENYEGLECELGVLDLVQLEEVGVKYLARFSNPSEEWGVELFAGLDDA</sequence>
<feature type="active site" description="Proton donor" evidence="2">
    <location>
        <position position="77"/>
    </location>
</feature>
<organism evidence="7 8">
    <name type="scientific">Lachnellula hyalina</name>
    <dbReference type="NCBI Taxonomy" id="1316788"/>
    <lineage>
        <taxon>Eukaryota</taxon>
        <taxon>Fungi</taxon>
        <taxon>Dikarya</taxon>
        <taxon>Ascomycota</taxon>
        <taxon>Pezizomycotina</taxon>
        <taxon>Leotiomycetes</taxon>
        <taxon>Helotiales</taxon>
        <taxon>Lachnaceae</taxon>
        <taxon>Lachnellula</taxon>
    </lineage>
</organism>
<dbReference type="Gene3D" id="3.20.20.100">
    <property type="entry name" value="NADP-dependent oxidoreductase domain"/>
    <property type="match status" value="1"/>
</dbReference>
<dbReference type="InterPro" id="IPR036812">
    <property type="entry name" value="NAD(P)_OxRdtase_dom_sf"/>
</dbReference>
<evidence type="ECO:0000256" key="3">
    <source>
        <dbReference type="PIRSR" id="PIRSR000097-2"/>
    </source>
</evidence>
<dbReference type="PIRSF" id="PIRSF000097">
    <property type="entry name" value="AKR"/>
    <property type="match status" value="1"/>
</dbReference>
<feature type="signal peptide" evidence="5">
    <location>
        <begin position="1"/>
        <end position="20"/>
    </location>
</feature>
<dbReference type="RefSeq" id="XP_031009599.1">
    <property type="nucleotide sequence ID" value="XM_031145339.1"/>
</dbReference>
<dbReference type="Proteomes" id="UP000431533">
    <property type="component" value="Unassembled WGS sequence"/>
</dbReference>
<feature type="chain" id="PRO_5034193173" evidence="5">
    <location>
        <begin position="21"/>
        <end position="356"/>
    </location>
</feature>
<dbReference type="InterPro" id="IPR023210">
    <property type="entry name" value="NADP_OxRdtase_dom"/>
</dbReference>
<feature type="domain" description="NADP-dependent oxidoreductase" evidence="6">
    <location>
        <begin position="40"/>
        <end position="319"/>
    </location>
</feature>
<comment type="caution">
    <text evidence="7">The sequence shown here is derived from an EMBL/GenBank/DDBJ whole genome shotgun (WGS) entry which is preliminary data.</text>
</comment>
<name>A0A8H8RA70_9HELO</name>
<evidence type="ECO:0000313" key="7">
    <source>
        <dbReference type="EMBL" id="TVY30814.1"/>
    </source>
</evidence>
<dbReference type="SUPFAM" id="SSF51430">
    <property type="entry name" value="NAD(P)-linked oxidoreductase"/>
    <property type="match status" value="1"/>
</dbReference>
<evidence type="ECO:0000256" key="5">
    <source>
        <dbReference type="SAM" id="SignalP"/>
    </source>
</evidence>
<evidence type="ECO:0000256" key="4">
    <source>
        <dbReference type="PIRSR" id="PIRSR000097-3"/>
    </source>
</evidence>
<keyword evidence="5" id="KW-0732">Signal</keyword>
<feature type="site" description="Lowers pKa of active site Tyr" evidence="4">
    <location>
        <position position="106"/>
    </location>
</feature>
<dbReference type="AlphaFoldDB" id="A0A8H8RA70"/>
<dbReference type="Pfam" id="PF00248">
    <property type="entry name" value="Aldo_ket_red"/>
    <property type="match status" value="1"/>
</dbReference>
<gene>
    <name evidence="7" type="ORF">LHYA1_G000347</name>
</gene>
<dbReference type="CDD" id="cd19071">
    <property type="entry name" value="AKR_AKR1-5-like"/>
    <property type="match status" value="1"/>
</dbReference>
<accession>A0A8H8RA70</accession>
<dbReference type="GeneID" id="41980545"/>
<evidence type="ECO:0000313" key="8">
    <source>
        <dbReference type="Proteomes" id="UP000431533"/>
    </source>
</evidence>
<dbReference type="GO" id="GO:0016491">
    <property type="term" value="F:oxidoreductase activity"/>
    <property type="evidence" value="ECO:0007669"/>
    <property type="project" value="UniProtKB-KW"/>
</dbReference>
<keyword evidence="8" id="KW-1185">Reference proteome</keyword>
<dbReference type="PANTHER" id="PTHR11732">
    <property type="entry name" value="ALDO/KETO REDUCTASE"/>
    <property type="match status" value="1"/>
</dbReference>
<evidence type="ECO:0000256" key="2">
    <source>
        <dbReference type="PIRSR" id="PIRSR000097-1"/>
    </source>
</evidence>
<evidence type="ECO:0000259" key="6">
    <source>
        <dbReference type="Pfam" id="PF00248"/>
    </source>
</evidence>
<dbReference type="OrthoDB" id="416253at2759"/>
<dbReference type="EMBL" id="QGMH01000004">
    <property type="protein sequence ID" value="TVY30814.1"/>
    <property type="molecule type" value="Genomic_DNA"/>
</dbReference>
<dbReference type="InterPro" id="IPR020471">
    <property type="entry name" value="AKR"/>
</dbReference>
<protein>
    <submittedName>
        <fullName evidence="7">Putative oxidoreductase</fullName>
    </submittedName>
</protein>
<dbReference type="PRINTS" id="PR00069">
    <property type="entry name" value="ALDKETRDTASE"/>
</dbReference>
<proteinExistence type="predicted"/>
<feature type="binding site" evidence="3">
    <location>
        <position position="140"/>
    </location>
    <ligand>
        <name>substrate</name>
    </ligand>
</feature>
<evidence type="ECO:0000256" key="1">
    <source>
        <dbReference type="ARBA" id="ARBA00023002"/>
    </source>
</evidence>